<organism evidence="2">
    <name type="scientific">Podoviridae sp. ctIyI17</name>
    <dbReference type="NCBI Taxonomy" id="2825241"/>
    <lineage>
        <taxon>Viruses</taxon>
        <taxon>Duplodnaviria</taxon>
        <taxon>Heunggongvirae</taxon>
        <taxon>Uroviricota</taxon>
        <taxon>Caudoviricetes</taxon>
    </lineage>
</organism>
<dbReference type="InterPro" id="IPR036365">
    <property type="entry name" value="PGBD-like_sf"/>
</dbReference>
<dbReference type="Pfam" id="PF01471">
    <property type="entry name" value="PG_binding_1"/>
    <property type="match status" value="1"/>
</dbReference>
<dbReference type="SUPFAM" id="SSF47090">
    <property type="entry name" value="PGBD-like"/>
    <property type="match status" value="1"/>
</dbReference>
<sequence length="86" mass="9495">MYTEKSSKDKAVLQIEFEPLEIGDGSYGTAVGIAQFLLFMLGYDCELDNDFGPDTMRAVTEYQADHNLSVDGIIGPETWKKLLGDA</sequence>
<dbReference type="Gene3D" id="1.10.101.10">
    <property type="entry name" value="PGBD-like superfamily/PGBD"/>
    <property type="match status" value="1"/>
</dbReference>
<dbReference type="EMBL" id="BK016007">
    <property type="protein sequence ID" value="DAF89321.1"/>
    <property type="molecule type" value="Genomic_DNA"/>
</dbReference>
<dbReference type="InterPro" id="IPR002477">
    <property type="entry name" value="Peptidoglycan-bd-like"/>
</dbReference>
<protein>
    <submittedName>
        <fullName evidence="2">N acetylmuramidase</fullName>
    </submittedName>
</protein>
<evidence type="ECO:0000313" key="2">
    <source>
        <dbReference type="EMBL" id="DAF89321.1"/>
    </source>
</evidence>
<reference evidence="2" key="1">
    <citation type="journal article" date="2021" name="Proc. Natl. Acad. Sci. U.S.A.">
        <title>A Catalog of Tens of Thousands of Viruses from Human Metagenomes Reveals Hidden Associations with Chronic Diseases.</title>
        <authorList>
            <person name="Tisza M.J."/>
            <person name="Buck C.B."/>
        </authorList>
    </citation>
    <scope>NUCLEOTIDE SEQUENCE</scope>
    <source>
        <strain evidence="2">CtIyI17</strain>
    </source>
</reference>
<feature type="domain" description="Peptidoglycan binding-like" evidence="1">
    <location>
        <begin position="30"/>
        <end position="82"/>
    </location>
</feature>
<proteinExistence type="predicted"/>
<accession>A0A8S5U4C0</accession>
<dbReference type="InterPro" id="IPR036366">
    <property type="entry name" value="PGBDSf"/>
</dbReference>
<name>A0A8S5U4C0_9CAUD</name>
<evidence type="ECO:0000259" key="1">
    <source>
        <dbReference type="Pfam" id="PF01471"/>
    </source>
</evidence>